<dbReference type="SUPFAM" id="SSF55811">
    <property type="entry name" value="Nudix"/>
    <property type="match status" value="1"/>
</dbReference>
<accession>A0A562ISR0</accession>
<evidence type="ECO:0000313" key="6">
    <source>
        <dbReference type="EMBL" id="TWH73942.1"/>
    </source>
</evidence>
<dbReference type="PANTHER" id="PTHR21340:SF0">
    <property type="entry name" value="BIS(5'-NUCLEOSYL)-TETRAPHOSPHATASE [ASYMMETRICAL]"/>
    <property type="match status" value="1"/>
</dbReference>
<keyword evidence="2 3" id="KW-0378">Hydrolase</keyword>
<evidence type="ECO:0000256" key="4">
    <source>
        <dbReference type="SAM" id="MobiDB-lite"/>
    </source>
</evidence>
<dbReference type="CDD" id="cd03673">
    <property type="entry name" value="NUDIX_Ap6A_hydrolase"/>
    <property type="match status" value="1"/>
</dbReference>
<dbReference type="InterPro" id="IPR000086">
    <property type="entry name" value="NUDIX_hydrolase_dom"/>
</dbReference>
<evidence type="ECO:0000256" key="2">
    <source>
        <dbReference type="ARBA" id="ARBA00022801"/>
    </source>
</evidence>
<evidence type="ECO:0000256" key="3">
    <source>
        <dbReference type="RuleBase" id="RU003476"/>
    </source>
</evidence>
<dbReference type="Pfam" id="PF00293">
    <property type="entry name" value="NUDIX"/>
    <property type="match status" value="1"/>
</dbReference>
<keyword evidence="7" id="KW-1185">Reference proteome</keyword>
<proteinExistence type="inferred from homology"/>
<dbReference type="InterPro" id="IPR029033">
    <property type="entry name" value="His_PPase_superfam"/>
</dbReference>
<dbReference type="PROSITE" id="PS51462">
    <property type="entry name" value="NUDIX"/>
    <property type="match status" value="1"/>
</dbReference>
<dbReference type="InterPro" id="IPR015797">
    <property type="entry name" value="NUDIX_hydrolase-like_dom_sf"/>
</dbReference>
<dbReference type="EMBL" id="VLKF01000001">
    <property type="protein sequence ID" value="TWH73942.1"/>
    <property type="molecule type" value="Genomic_DNA"/>
</dbReference>
<dbReference type="InterPro" id="IPR020476">
    <property type="entry name" value="Nudix_hydrolase"/>
</dbReference>
<evidence type="ECO:0000256" key="1">
    <source>
        <dbReference type="ARBA" id="ARBA00005582"/>
    </source>
</evidence>
<organism evidence="6 7">
    <name type="scientific">Modestobacter roseus</name>
    <dbReference type="NCBI Taxonomy" id="1181884"/>
    <lineage>
        <taxon>Bacteria</taxon>
        <taxon>Bacillati</taxon>
        <taxon>Actinomycetota</taxon>
        <taxon>Actinomycetes</taxon>
        <taxon>Geodermatophilales</taxon>
        <taxon>Geodermatophilaceae</taxon>
        <taxon>Modestobacter</taxon>
    </lineage>
</organism>
<dbReference type="SUPFAM" id="SSF53254">
    <property type="entry name" value="Phosphoglycerate mutase-like"/>
    <property type="match status" value="1"/>
</dbReference>
<dbReference type="Gene3D" id="3.90.79.10">
    <property type="entry name" value="Nucleoside Triphosphate Pyrophosphohydrolase"/>
    <property type="match status" value="1"/>
</dbReference>
<dbReference type="InterPro" id="IPR051325">
    <property type="entry name" value="Nudix_hydrolase_domain"/>
</dbReference>
<dbReference type="PROSITE" id="PS00893">
    <property type="entry name" value="NUDIX_BOX"/>
    <property type="match status" value="1"/>
</dbReference>
<dbReference type="GO" id="GO:0004081">
    <property type="term" value="F:bis(5'-nucleosyl)-tetraphosphatase (asymmetrical) activity"/>
    <property type="evidence" value="ECO:0007669"/>
    <property type="project" value="TreeGrafter"/>
</dbReference>
<name>A0A562ISR0_9ACTN</name>
<comment type="similarity">
    <text evidence="1 3">Belongs to the Nudix hydrolase family.</text>
</comment>
<evidence type="ECO:0000259" key="5">
    <source>
        <dbReference type="PROSITE" id="PS51462"/>
    </source>
</evidence>
<dbReference type="SMART" id="SM00855">
    <property type="entry name" value="PGAM"/>
    <property type="match status" value="1"/>
</dbReference>
<dbReference type="InterPro" id="IPR013078">
    <property type="entry name" value="His_Pase_superF_clade-1"/>
</dbReference>
<dbReference type="Proteomes" id="UP000321490">
    <property type="component" value="Unassembled WGS sequence"/>
</dbReference>
<gene>
    <name evidence="6" type="ORF">JD78_02471</name>
</gene>
<dbReference type="Pfam" id="PF00300">
    <property type="entry name" value="His_Phos_1"/>
    <property type="match status" value="1"/>
</dbReference>
<dbReference type="PANTHER" id="PTHR21340">
    <property type="entry name" value="DIADENOSINE 5,5-P1,P4-TETRAPHOSPHATE PYROPHOSPHOHYDROLASE MUTT"/>
    <property type="match status" value="1"/>
</dbReference>
<dbReference type="GO" id="GO:0006754">
    <property type="term" value="P:ATP biosynthetic process"/>
    <property type="evidence" value="ECO:0007669"/>
    <property type="project" value="TreeGrafter"/>
</dbReference>
<comment type="caution">
    <text evidence="6">The sequence shown here is derived from an EMBL/GenBank/DDBJ whole genome shotgun (WGS) entry which is preliminary data.</text>
</comment>
<dbReference type="RefSeq" id="WP_228395150.1">
    <property type="nucleotide sequence ID" value="NZ_ML762492.1"/>
</dbReference>
<protein>
    <submittedName>
        <fullName evidence="6">8-oxo-dGTP diphosphatase</fullName>
    </submittedName>
</protein>
<dbReference type="Gene3D" id="3.40.50.1240">
    <property type="entry name" value="Phosphoglycerate mutase-like"/>
    <property type="match status" value="1"/>
</dbReference>
<feature type="domain" description="Nudix hydrolase" evidence="5">
    <location>
        <begin position="9"/>
        <end position="136"/>
    </location>
</feature>
<evidence type="ECO:0000313" key="7">
    <source>
        <dbReference type="Proteomes" id="UP000321490"/>
    </source>
</evidence>
<dbReference type="InterPro" id="IPR020084">
    <property type="entry name" value="NUDIX_hydrolase_CS"/>
</dbReference>
<feature type="region of interest" description="Disordered" evidence="4">
    <location>
        <begin position="153"/>
        <end position="172"/>
    </location>
</feature>
<reference evidence="6 7" key="1">
    <citation type="submission" date="2019-07" db="EMBL/GenBank/DDBJ databases">
        <title>R&amp;d 2014.</title>
        <authorList>
            <person name="Klenk H.-P."/>
        </authorList>
    </citation>
    <scope>NUCLEOTIDE SEQUENCE [LARGE SCALE GENOMIC DNA]</scope>
    <source>
        <strain evidence="6 7">DSM 45764</strain>
    </source>
</reference>
<dbReference type="PRINTS" id="PR00502">
    <property type="entry name" value="NUDIXFAMILY"/>
</dbReference>
<dbReference type="AlphaFoldDB" id="A0A562ISR0"/>
<dbReference type="GO" id="GO:0006167">
    <property type="term" value="P:AMP biosynthetic process"/>
    <property type="evidence" value="ECO:0007669"/>
    <property type="project" value="TreeGrafter"/>
</dbReference>
<sequence>MSTLPEPAPLIPAAGGALWRRRPDGTLETALVHRPKYDDWSLPKGKLDPGEHPLLAAVREVDEETGLRTVVGRRSVQTRYEHRQGPKRVDYWVMRAAGGDFVPNDEVDELRWLSLPDADRVVSHDHDRAVLHDLARTDVPRMPQLLLVRHASAGERGDWDGPDDERPLDRRGRGQAAALAAVLPAFGPVRVLAAPPVRCRETVTPLAEELGLPVGEVPELGEDGFEADPEAGLAVVERLLTTDAPDDGVTVVCSQGGAIPSVLLSLGVRWHGTAGALWPPAAKGSVWALSGRPGALAADYYRDFTADPAAPSGRATGTAGRVAATS</sequence>